<proteinExistence type="predicted"/>
<keyword evidence="1" id="KW-0175">Coiled coil</keyword>
<keyword evidence="3" id="KW-1185">Reference proteome</keyword>
<dbReference type="AlphaFoldDB" id="A0A397IRE4"/>
<reference evidence="2 3" key="1">
    <citation type="submission" date="2018-08" db="EMBL/GenBank/DDBJ databases">
        <title>Genome and evolution of the arbuscular mycorrhizal fungus Diversispora epigaea (formerly Glomus versiforme) and its bacterial endosymbionts.</title>
        <authorList>
            <person name="Sun X."/>
            <person name="Fei Z."/>
            <person name="Harrison M."/>
        </authorList>
    </citation>
    <scope>NUCLEOTIDE SEQUENCE [LARGE SCALE GENOMIC DNA]</scope>
    <source>
        <strain evidence="2 3">IT104</strain>
    </source>
</reference>
<gene>
    <name evidence="2" type="ORF">Glove_161g18</name>
</gene>
<dbReference type="EMBL" id="PQFF01000152">
    <property type="protein sequence ID" value="RHZ78569.1"/>
    <property type="molecule type" value="Genomic_DNA"/>
</dbReference>
<name>A0A397IRE4_9GLOM</name>
<dbReference type="Proteomes" id="UP000266861">
    <property type="component" value="Unassembled WGS sequence"/>
</dbReference>
<accession>A0A397IRE4</accession>
<evidence type="ECO:0000256" key="1">
    <source>
        <dbReference type="SAM" id="Coils"/>
    </source>
</evidence>
<sequence length="158" mass="18171">MQSEIDSLRQRISKLETEKAELEAKNAELLKQVMQESTKREAENVELKARIEELEKNKTNTINLKVENDELKAGVTKLEQSQNNTTHGLGDCILREASSDISSNINACSPNSKTLEDIETDNFLDSESRKRGTRKRNFKLKGHIIPLYQCQLRRYHLK</sequence>
<feature type="coiled-coil region" evidence="1">
    <location>
        <begin position="5"/>
        <end position="64"/>
    </location>
</feature>
<evidence type="ECO:0000313" key="3">
    <source>
        <dbReference type="Proteomes" id="UP000266861"/>
    </source>
</evidence>
<organism evidence="2 3">
    <name type="scientific">Diversispora epigaea</name>
    <dbReference type="NCBI Taxonomy" id="1348612"/>
    <lineage>
        <taxon>Eukaryota</taxon>
        <taxon>Fungi</taxon>
        <taxon>Fungi incertae sedis</taxon>
        <taxon>Mucoromycota</taxon>
        <taxon>Glomeromycotina</taxon>
        <taxon>Glomeromycetes</taxon>
        <taxon>Diversisporales</taxon>
        <taxon>Diversisporaceae</taxon>
        <taxon>Diversispora</taxon>
    </lineage>
</organism>
<comment type="caution">
    <text evidence="2">The sequence shown here is derived from an EMBL/GenBank/DDBJ whole genome shotgun (WGS) entry which is preliminary data.</text>
</comment>
<evidence type="ECO:0000313" key="2">
    <source>
        <dbReference type="EMBL" id="RHZ78569.1"/>
    </source>
</evidence>
<protein>
    <submittedName>
        <fullName evidence="2">Uncharacterized protein</fullName>
    </submittedName>
</protein>
<dbReference type="OrthoDB" id="2439280at2759"/>